<keyword evidence="1" id="KW-1133">Transmembrane helix</keyword>
<protein>
    <submittedName>
        <fullName evidence="2">Uncharacterized protein</fullName>
    </submittedName>
</protein>
<proteinExistence type="predicted"/>
<keyword evidence="1" id="KW-0812">Transmembrane</keyword>
<keyword evidence="3" id="KW-1185">Reference proteome</keyword>
<evidence type="ECO:0000313" key="2">
    <source>
        <dbReference type="EMBL" id="CCO12029.2"/>
    </source>
</evidence>
<dbReference type="Proteomes" id="UP000000212">
    <property type="component" value="Chromosome"/>
</dbReference>
<dbReference type="AlphaFoldDB" id="K8E5R5"/>
<feature type="transmembrane region" description="Helical" evidence="1">
    <location>
        <begin position="15"/>
        <end position="34"/>
    </location>
</feature>
<sequence length="49" mass="5466">MLTIMSSAFGAEMKINYFILITGLFLIGTGFFIFRKGKSQGNEKTEGKK</sequence>
<evidence type="ECO:0000313" key="3">
    <source>
        <dbReference type="Proteomes" id="UP000000212"/>
    </source>
</evidence>
<dbReference type="HOGENOM" id="CLU_3133666_0_0_9"/>
<keyword evidence="1" id="KW-0472">Membrane</keyword>
<dbReference type="EMBL" id="HE999757">
    <property type="protein sequence ID" value="CCO12029.2"/>
    <property type="molecule type" value="Genomic_DNA"/>
</dbReference>
<accession>K8E5R5</accession>
<gene>
    <name evidence="2" type="ORF">BN424_2590</name>
</gene>
<dbReference type="STRING" id="1234679.BN424_2590"/>
<organism evidence="2 3">
    <name type="scientific">Carnobacterium maltaromaticum LMA28</name>
    <dbReference type="NCBI Taxonomy" id="1234679"/>
    <lineage>
        <taxon>Bacteria</taxon>
        <taxon>Bacillati</taxon>
        <taxon>Bacillota</taxon>
        <taxon>Bacilli</taxon>
        <taxon>Lactobacillales</taxon>
        <taxon>Carnobacteriaceae</taxon>
        <taxon>Carnobacterium</taxon>
    </lineage>
</organism>
<reference evidence="3" key="1">
    <citation type="journal article" date="2013" name="Genome Announc.">
        <title>Complete Chromosome Sequence of Carnobacterium maltaromaticum LMA 28.</title>
        <authorList>
            <person name="Cailliez-Grimal C."/>
            <person name="Chaillou S."/>
            <person name="Anba-Mondoloni J."/>
            <person name="Loux V."/>
            <person name="Afzal M.I."/>
            <person name="Rahman A."/>
            <person name="Kergourlay G."/>
            <person name="Champomier-Verges M.C."/>
            <person name="Zagorec M."/>
            <person name="Dalgaard P."/>
            <person name="Leisner J.J."/>
            <person name="Prevost H."/>
            <person name="Revol-Junelles A.M."/>
            <person name="Borges F."/>
        </authorList>
    </citation>
    <scope>NUCLEOTIDE SEQUENCE</scope>
    <source>
        <strain evidence="3">LMA28</strain>
    </source>
</reference>
<evidence type="ECO:0000256" key="1">
    <source>
        <dbReference type="SAM" id="Phobius"/>
    </source>
</evidence>
<name>K8E5R5_CARML</name>
<dbReference type="KEGG" id="cml:BN424_2590"/>